<dbReference type="EMBL" id="LJRI01001104">
    <property type="protein sequence ID" value="KPY74725.1"/>
    <property type="molecule type" value="Genomic_DNA"/>
</dbReference>
<dbReference type="Proteomes" id="UP000050384">
    <property type="component" value="Unassembled WGS sequence"/>
</dbReference>
<sequence>MSLTASEQRYWNLPGKTRQLYLSYNAAWHTVNYSLSIERNEDFGRDGDASTDHRIALSVTVPLGSSPGSSRLSFNAVRDSSGDYNAQAGLNGQVL</sequence>
<name>A0A0Q0BMM7_PSESX</name>
<dbReference type="PANTHER" id="PTHR30451">
    <property type="entry name" value="OUTER MEMBRANE USHER PROTEIN"/>
    <property type="match status" value="1"/>
</dbReference>
<dbReference type="Pfam" id="PF00577">
    <property type="entry name" value="Usher"/>
    <property type="match status" value="1"/>
</dbReference>
<keyword evidence="1" id="KW-0418">Kinase</keyword>
<evidence type="ECO:0000313" key="1">
    <source>
        <dbReference type="EMBL" id="KPY74725.1"/>
    </source>
</evidence>
<dbReference type="GO" id="GO:0016301">
    <property type="term" value="F:kinase activity"/>
    <property type="evidence" value="ECO:0007669"/>
    <property type="project" value="UniProtKB-KW"/>
</dbReference>
<organism evidence="1 2">
    <name type="scientific">Pseudomonas syringae pv. spinaceae</name>
    <dbReference type="NCBI Taxonomy" id="264459"/>
    <lineage>
        <taxon>Bacteria</taxon>
        <taxon>Pseudomonadati</taxon>
        <taxon>Pseudomonadota</taxon>
        <taxon>Gammaproteobacteria</taxon>
        <taxon>Pseudomonadales</taxon>
        <taxon>Pseudomonadaceae</taxon>
        <taxon>Pseudomonas</taxon>
        <taxon>Pseudomonas syringae</taxon>
    </lineage>
</organism>
<keyword evidence="1" id="KW-0808">Transferase</keyword>
<protein>
    <submittedName>
        <fullName evidence="1">Dihydroxyacetone kinase</fullName>
    </submittedName>
</protein>
<gene>
    <name evidence="1" type="ORF">ALO94_200419</name>
</gene>
<dbReference type="GO" id="GO:0015473">
    <property type="term" value="F:fimbrial usher porin activity"/>
    <property type="evidence" value="ECO:0007669"/>
    <property type="project" value="InterPro"/>
</dbReference>
<dbReference type="AlphaFoldDB" id="A0A0Q0BMM7"/>
<proteinExistence type="predicted"/>
<accession>A0A0Q0BMM7</accession>
<dbReference type="InterPro" id="IPR000015">
    <property type="entry name" value="Fimb_usher"/>
</dbReference>
<evidence type="ECO:0000313" key="2">
    <source>
        <dbReference type="Proteomes" id="UP000050384"/>
    </source>
</evidence>
<dbReference type="GO" id="GO:0009279">
    <property type="term" value="C:cell outer membrane"/>
    <property type="evidence" value="ECO:0007669"/>
    <property type="project" value="TreeGrafter"/>
</dbReference>
<dbReference type="GO" id="GO:0009297">
    <property type="term" value="P:pilus assembly"/>
    <property type="evidence" value="ECO:0007669"/>
    <property type="project" value="InterPro"/>
</dbReference>
<reference evidence="1 2" key="1">
    <citation type="submission" date="2015-09" db="EMBL/GenBank/DDBJ databases">
        <title>Genome announcement of multiple Pseudomonas syringae strains.</title>
        <authorList>
            <person name="Thakur S."/>
            <person name="Wang P.W."/>
            <person name="Gong Y."/>
            <person name="Weir B.S."/>
            <person name="Guttman D.S."/>
        </authorList>
    </citation>
    <scope>NUCLEOTIDE SEQUENCE [LARGE SCALE GENOMIC DNA]</scope>
    <source>
        <strain evidence="1 2">ICMP16929</strain>
    </source>
</reference>
<dbReference type="PANTHER" id="PTHR30451:SF5">
    <property type="entry name" value="SLR0019 PROTEIN"/>
    <property type="match status" value="1"/>
</dbReference>
<comment type="caution">
    <text evidence="1">The sequence shown here is derived from an EMBL/GenBank/DDBJ whole genome shotgun (WGS) entry which is preliminary data.</text>
</comment>
<dbReference type="PATRIC" id="fig|264459.3.peg.2699"/>